<name>A0ACC2QX99_9NEOP</name>
<protein>
    <submittedName>
        <fullName evidence="1">Uncharacterized protein</fullName>
    </submittedName>
</protein>
<gene>
    <name evidence="1" type="ORF">PYW08_016392</name>
</gene>
<proteinExistence type="predicted"/>
<dbReference type="Proteomes" id="UP001231649">
    <property type="component" value="Chromosome 9"/>
</dbReference>
<sequence length="875" mass="93965">MCETDSACNMERKTGLLVVLWVAIFPLYRADNLELLLGTLRTHQKAACDEEMVTLICPRGTTISIQVAQYGASATQGSCASDLAEYQPVAVEVVGDTSCIWPSALQYSLLQTVVEACQKKRQCKFHTSPKAFGVDPCPGSRRFVEVAYKCRPYEFRSKVGCENDVLHLSCNPHSRVAIYSAQYGRTEYDSIQCPQPRGMKEETCLEPYATETAMRECHGKRRCVLSADSNMFGKPCRAGSRTYLKVVYTCVPRTVLKERYESAPEEDEVAHDVSDLEHDEVESDERSESDAASRRSSGSEMEEELVGNSGRDSRSFRKRTKSEDGQSSSDDGKGSAPKIPTGSRGGGQSRGTGRGLTPRESAQRAAKLAAEGRHPGAVSAGERPPRQSGGAPDAGADSAEEARRSFGELVVAALRDMGRKRVAKRASKEKSVLKHATSLSEAFDKALDRSVAKLRAELRAELRAGPVGPGAVAREAVGGGSGQGQGQSRPQPQPEAGGQLLTLVQSELAAFRQQLQQQQQQFQLQIQRQLSLLEGIVLRPPLATSGQRQAATYAAAAAATAAAPKAGPLGQAGRRASAPEPARPAPVAGQRRARAAPPTRGGVAPAAARPAGAPIAVAATQSRLPPPPPQDPSSSGADWTVVGAKKSADETNDRWWGESAVPPAPAVAAVPPQRPSMSTSLNITSINRDEPSVSPPRHHLPKEDQFDMIYVYIIAGVAGSLLLCIILGIIRCVMTKQTSDQPKGPDVSATTEIPNGFNDSISEVDNDINITSLSGPVDTVDSGIKQDIQYSNVALSPKINKYVGRPVPNTYPHVSTNMYGQVAEFPIEMPLRTMPHGTLGRGVAVKTLPRVQIQTETDPNTRSLYRYSNAQYYFG</sequence>
<reference evidence="1" key="1">
    <citation type="submission" date="2023-03" db="EMBL/GenBank/DDBJ databases">
        <title>Chromosome-level genomes of two armyworms, Mythimna separata and Mythimna loreyi, provide insights into the biosynthesis and reception of sex pheromones.</title>
        <authorList>
            <person name="Zhao H."/>
        </authorList>
    </citation>
    <scope>NUCLEOTIDE SEQUENCE</scope>
    <source>
        <strain evidence="1">BeijingLab</strain>
    </source>
</reference>
<comment type="caution">
    <text evidence="1">The sequence shown here is derived from an EMBL/GenBank/DDBJ whole genome shotgun (WGS) entry which is preliminary data.</text>
</comment>
<accession>A0ACC2QX99</accession>
<dbReference type="EMBL" id="CM056785">
    <property type="protein sequence ID" value="KAJ8728007.1"/>
    <property type="molecule type" value="Genomic_DNA"/>
</dbReference>
<evidence type="ECO:0000313" key="1">
    <source>
        <dbReference type="EMBL" id="KAJ8728007.1"/>
    </source>
</evidence>
<keyword evidence="2" id="KW-1185">Reference proteome</keyword>
<organism evidence="1 2">
    <name type="scientific">Mythimna loreyi</name>
    <dbReference type="NCBI Taxonomy" id="667449"/>
    <lineage>
        <taxon>Eukaryota</taxon>
        <taxon>Metazoa</taxon>
        <taxon>Ecdysozoa</taxon>
        <taxon>Arthropoda</taxon>
        <taxon>Hexapoda</taxon>
        <taxon>Insecta</taxon>
        <taxon>Pterygota</taxon>
        <taxon>Neoptera</taxon>
        <taxon>Endopterygota</taxon>
        <taxon>Lepidoptera</taxon>
        <taxon>Glossata</taxon>
        <taxon>Ditrysia</taxon>
        <taxon>Noctuoidea</taxon>
        <taxon>Noctuidae</taxon>
        <taxon>Noctuinae</taxon>
        <taxon>Hadenini</taxon>
        <taxon>Mythimna</taxon>
    </lineage>
</organism>
<evidence type="ECO:0000313" key="2">
    <source>
        <dbReference type="Proteomes" id="UP001231649"/>
    </source>
</evidence>